<proteinExistence type="predicted"/>
<dbReference type="SUPFAM" id="SSF51905">
    <property type="entry name" value="FAD/NAD(P)-binding domain"/>
    <property type="match status" value="1"/>
</dbReference>
<reference evidence="2 3" key="1">
    <citation type="journal article" date="2015" name="Sci. Rep.">
        <title>Genome of the facultative scuticociliatosis pathogen Pseudocohnilembus persalinus provides insight into its virulence through horizontal gene transfer.</title>
        <authorList>
            <person name="Xiong J."/>
            <person name="Wang G."/>
            <person name="Cheng J."/>
            <person name="Tian M."/>
            <person name="Pan X."/>
            <person name="Warren A."/>
            <person name="Jiang C."/>
            <person name="Yuan D."/>
            <person name="Miao W."/>
        </authorList>
    </citation>
    <scope>NUCLEOTIDE SEQUENCE [LARGE SCALE GENOMIC DNA]</scope>
    <source>
        <strain evidence="2">36N120E</strain>
    </source>
</reference>
<evidence type="ECO:0000313" key="3">
    <source>
        <dbReference type="Proteomes" id="UP000054937"/>
    </source>
</evidence>
<dbReference type="Pfam" id="PF01593">
    <property type="entry name" value="Amino_oxidase"/>
    <property type="match status" value="1"/>
</dbReference>
<dbReference type="InterPro" id="IPR050281">
    <property type="entry name" value="Flavin_monoamine_oxidase"/>
</dbReference>
<dbReference type="InParanoid" id="A0A0V0QVG0"/>
<sequence length="448" mass="52039">MDRVGGRVFTTETGVDLGASWVHQWQHKDNTVRKLIEKLNVPVVGENSDQEVLEDFFDQVSQTRVDPAIIMKAQKHLDRIIEISIQKASKLKRDVSIYDCVKEELQQIDNMEDELYKRVFYQFLAQCLNNEAATLKELSAKMGVGNPQTNENQKCSVRETQDNYSYKDYEDKIIQQGYGNLFQDLSQNLNIKLNSEVQEINYIKNQTMPFNFQIKVYNNKTQQTEFFYAKYLLVTCSIKVLQNDVISFQPELSQQKQKAIKKLGLGQANKVVLEFEKCFWDERIYSVCLAQQKENFADFPIFYNMKKYKNKNILMALLSDDQAIISERKTDQELVDSAISKLQQVYQKNYPEFDDSYFKVKNYYVTRWGANKFIQGAYAYYPVGANHEDSNELLVPEYDNNLYFAGDATIADLIGTANASSYSGEQQAEHIIQKYMFDQSQEVLIPKL</sequence>
<evidence type="ECO:0000313" key="2">
    <source>
        <dbReference type="EMBL" id="KRX06182.1"/>
    </source>
</evidence>
<accession>A0A0V0QVG0</accession>
<keyword evidence="3" id="KW-1185">Reference proteome</keyword>
<comment type="caution">
    <text evidence="2">The sequence shown here is derived from an EMBL/GenBank/DDBJ whole genome shotgun (WGS) entry which is preliminary data.</text>
</comment>
<gene>
    <name evidence="2" type="ORF">PPERSA_06064</name>
</gene>
<dbReference type="EMBL" id="LDAU01000098">
    <property type="protein sequence ID" value="KRX06182.1"/>
    <property type="molecule type" value="Genomic_DNA"/>
</dbReference>
<dbReference type="InterPro" id="IPR002937">
    <property type="entry name" value="Amino_oxidase"/>
</dbReference>
<organism evidence="2 3">
    <name type="scientific">Pseudocohnilembus persalinus</name>
    <name type="common">Ciliate</name>
    <dbReference type="NCBI Taxonomy" id="266149"/>
    <lineage>
        <taxon>Eukaryota</taxon>
        <taxon>Sar</taxon>
        <taxon>Alveolata</taxon>
        <taxon>Ciliophora</taxon>
        <taxon>Intramacronucleata</taxon>
        <taxon>Oligohymenophorea</taxon>
        <taxon>Scuticociliatia</taxon>
        <taxon>Philasterida</taxon>
        <taxon>Pseudocohnilembidae</taxon>
        <taxon>Pseudocohnilembus</taxon>
    </lineage>
</organism>
<dbReference type="PANTHER" id="PTHR10742:SF410">
    <property type="entry name" value="LYSINE-SPECIFIC HISTONE DEMETHYLASE 2"/>
    <property type="match status" value="1"/>
</dbReference>
<dbReference type="OMA" id="RAVVKCC"/>
<protein>
    <recommendedName>
        <fullName evidence="1">Amine oxidase domain-containing protein</fullName>
    </recommendedName>
</protein>
<dbReference type="GO" id="GO:0016491">
    <property type="term" value="F:oxidoreductase activity"/>
    <property type="evidence" value="ECO:0007669"/>
    <property type="project" value="InterPro"/>
</dbReference>
<dbReference type="Gene3D" id="3.90.660.10">
    <property type="match status" value="1"/>
</dbReference>
<evidence type="ECO:0000259" key="1">
    <source>
        <dbReference type="Pfam" id="PF01593"/>
    </source>
</evidence>
<dbReference type="PANTHER" id="PTHR10742">
    <property type="entry name" value="FLAVIN MONOAMINE OXIDASE"/>
    <property type="match status" value="1"/>
</dbReference>
<dbReference type="Proteomes" id="UP000054937">
    <property type="component" value="Unassembled WGS sequence"/>
</dbReference>
<dbReference type="OrthoDB" id="406280at2759"/>
<dbReference type="AlphaFoldDB" id="A0A0V0QVG0"/>
<feature type="domain" description="Amine oxidase" evidence="1">
    <location>
        <begin position="2"/>
        <end position="432"/>
    </location>
</feature>
<name>A0A0V0QVG0_PSEPJ</name>
<dbReference type="InterPro" id="IPR036188">
    <property type="entry name" value="FAD/NAD-bd_sf"/>
</dbReference>
<dbReference type="SUPFAM" id="SSF54373">
    <property type="entry name" value="FAD-linked reductases, C-terminal domain"/>
    <property type="match status" value="1"/>
</dbReference>
<dbReference type="Gene3D" id="3.50.50.60">
    <property type="entry name" value="FAD/NAD(P)-binding domain"/>
    <property type="match status" value="1"/>
</dbReference>